<protein>
    <submittedName>
        <fullName evidence="2">Uncharacterized protein</fullName>
    </submittedName>
</protein>
<sequence length="154" mass="17770">MNNKKCKITSVANLIKYNKKCKIETSVADLIKPKKKYLYTCHYVNPTETNSNQLKKRKRDNPDSFQLNKPDNKEDILPDSFPDSFQPNKPDNEKDIPPDSFPDSFQPNKPDNEEDIPPDSFPDSFHLNNEEKSINTSFSSNFRISALTLDKNDN</sequence>
<reference evidence="2 3" key="1">
    <citation type="submission" date="2018-06" db="EMBL/GenBank/DDBJ databases">
        <title>Comparative genomics reveals the genomic features of Rhizophagus irregularis, R. cerebriforme, R. diaphanum and Gigaspora rosea, and their symbiotic lifestyle signature.</title>
        <authorList>
            <person name="Morin E."/>
            <person name="San Clemente H."/>
            <person name="Chen E.C.H."/>
            <person name="De La Providencia I."/>
            <person name="Hainaut M."/>
            <person name="Kuo A."/>
            <person name="Kohler A."/>
            <person name="Murat C."/>
            <person name="Tang N."/>
            <person name="Roy S."/>
            <person name="Loubradou J."/>
            <person name="Henrissat B."/>
            <person name="Grigoriev I.V."/>
            <person name="Corradi N."/>
            <person name="Roux C."/>
            <person name="Martin F.M."/>
        </authorList>
    </citation>
    <scope>NUCLEOTIDE SEQUENCE [LARGE SCALE GENOMIC DNA]</scope>
    <source>
        <strain evidence="2 3">DAOM 227022</strain>
    </source>
</reference>
<accession>A0A397SEI1</accession>
<keyword evidence="3" id="KW-1185">Reference proteome</keyword>
<dbReference type="EMBL" id="QKYT01000892">
    <property type="protein sequence ID" value="RIA80814.1"/>
    <property type="molecule type" value="Genomic_DNA"/>
</dbReference>
<feature type="non-terminal residue" evidence="2">
    <location>
        <position position="154"/>
    </location>
</feature>
<evidence type="ECO:0000256" key="1">
    <source>
        <dbReference type="SAM" id="MobiDB-lite"/>
    </source>
</evidence>
<proteinExistence type="predicted"/>
<evidence type="ECO:0000313" key="3">
    <source>
        <dbReference type="Proteomes" id="UP000265703"/>
    </source>
</evidence>
<organism evidence="2 3">
    <name type="scientific">Glomus cerebriforme</name>
    <dbReference type="NCBI Taxonomy" id="658196"/>
    <lineage>
        <taxon>Eukaryota</taxon>
        <taxon>Fungi</taxon>
        <taxon>Fungi incertae sedis</taxon>
        <taxon>Mucoromycota</taxon>
        <taxon>Glomeromycotina</taxon>
        <taxon>Glomeromycetes</taxon>
        <taxon>Glomerales</taxon>
        <taxon>Glomeraceae</taxon>
        <taxon>Glomus</taxon>
    </lineage>
</organism>
<feature type="region of interest" description="Disordered" evidence="1">
    <location>
        <begin position="48"/>
        <end position="129"/>
    </location>
</feature>
<dbReference type="AlphaFoldDB" id="A0A397SEI1"/>
<gene>
    <name evidence="2" type="ORF">C1645_838017</name>
</gene>
<evidence type="ECO:0000313" key="2">
    <source>
        <dbReference type="EMBL" id="RIA80814.1"/>
    </source>
</evidence>
<dbReference type="Proteomes" id="UP000265703">
    <property type="component" value="Unassembled WGS sequence"/>
</dbReference>
<comment type="caution">
    <text evidence="2">The sequence shown here is derived from an EMBL/GenBank/DDBJ whole genome shotgun (WGS) entry which is preliminary data.</text>
</comment>
<name>A0A397SEI1_9GLOM</name>
<dbReference type="OrthoDB" id="2486176at2759"/>